<proteinExistence type="predicted"/>
<feature type="compositionally biased region" description="Low complexity" evidence="1">
    <location>
        <begin position="7"/>
        <end position="19"/>
    </location>
</feature>
<feature type="region of interest" description="Disordered" evidence="1">
    <location>
        <begin position="224"/>
        <end position="258"/>
    </location>
</feature>
<sequence length="502" mass="53258">MADDDPTTTTSTSSSSTTSNKPKSSFGFKKRGIAGSTSSSFRKRQKPKQQQQVGRSPSPTAADADDDDDVPTPTTTKVDVAAQNNSSIIDDNDENDEDENDESQSALSAVLATERRRKLLGRRNRGVDAATLGVIKHTASSSISSSSVKHGGVAAGGGIGSSGGSIEKSHADLEGRLMGGRTFAGGRSAGSNDMGGDGDDGDCGGILARKHKLAMEEFIQKNLRDKQDQKVGNGEKNGGDDDIDGNLDGQYTSHATSDSAERELYAELLLSTENDNGRTQMNDSDIDGGGNKLKSGTEGDVGAGGAVMGGTGIAEVALPIDERLRAARATEMAALERERARTAKRNYYDGGVEPSLSLSSSALPGNTIFASSHSNNNNDLLGASYSHNFQLHTKEWVSRRRDERQFEIDALRTAREATEGNTTVENRARIGFEAARRSAKQGGGASASTTATTTGGGSGGARAHKDDDPSMRNEWDRKQGGDARSNDERVWRTFMTKQRNRR</sequence>
<feature type="compositionally biased region" description="Low complexity" evidence="1">
    <location>
        <begin position="71"/>
        <end position="89"/>
    </location>
</feature>
<protein>
    <submittedName>
        <fullName evidence="2">Uncharacterized protein</fullName>
    </submittedName>
</protein>
<evidence type="ECO:0000313" key="3">
    <source>
        <dbReference type="Proteomes" id="UP001530293"/>
    </source>
</evidence>
<evidence type="ECO:0000256" key="1">
    <source>
        <dbReference type="SAM" id="MobiDB-lite"/>
    </source>
</evidence>
<dbReference type="AlphaFoldDB" id="A0ABD3MJR1"/>
<feature type="region of interest" description="Disordered" evidence="1">
    <location>
        <begin position="1"/>
        <end position="109"/>
    </location>
</feature>
<keyword evidence="3" id="KW-1185">Reference proteome</keyword>
<dbReference type="Proteomes" id="UP001530293">
    <property type="component" value="Unassembled WGS sequence"/>
</dbReference>
<feature type="compositionally biased region" description="Polar residues" evidence="1">
    <location>
        <begin position="274"/>
        <end position="283"/>
    </location>
</feature>
<feature type="region of interest" description="Disordered" evidence="1">
    <location>
        <begin position="274"/>
        <end position="297"/>
    </location>
</feature>
<evidence type="ECO:0000313" key="2">
    <source>
        <dbReference type="EMBL" id="KAL3760770.1"/>
    </source>
</evidence>
<reference evidence="2 3" key="1">
    <citation type="submission" date="2024-10" db="EMBL/GenBank/DDBJ databases">
        <title>Updated reference genomes for cyclostephanoid diatoms.</title>
        <authorList>
            <person name="Roberts W.R."/>
            <person name="Alverson A.J."/>
        </authorList>
    </citation>
    <scope>NUCLEOTIDE SEQUENCE [LARGE SCALE GENOMIC DNA]</scope>
    <source>
        <strain evidence="2 3">AJA232-27</strain>
    </source>
</reference>
<feature type="region of interest" description="Disordered" evidence="1">
    <location>
        <begin position="435"/>
        <end position="502"/>
    </location>
</feature>
<gene>
    <name evidence="2" type="ORF">ACHAWU_007836</name>
</gene>
<organism evidence="2 3">
    <name type="scientific">Discostella pseudostelligera</name>
    <dbReference type="NCBI Taxonomy" id="259834"/>
    <lineage>
        <taxon>Eukaryota</taxon>
        <taxon>Sar</taxon>
        <taxon>Stramenopiles</taxon>
        <taxon>Ochrophyta</taxon>
        <taxon>Bacillariophyta</taxon>
        <taxon>Coscinodiscophyceae</taxon>
        <taxon>Thalassiosirophycidae</taxon>
        <taxon>Stephanodiscales</taxon>
        <taxon>Stephanodiscaceae</taxon>
        <taxon>Discostella</taxon>
    </lineage>
</organism>
<name>A0ABD3MJR1_9STRA</name>
<feature type="compositionally biased region" description="Basic and acidic residues" evidence="1">
    <location>
        <begin position="463"/>
        <end position="491"/>
    </location>
</feature>
<comment type="caution">
    <text evidence="2">The sequence shown here is derived from an EMBL/GenBank/DDBJ whole genome shotgun (WGS) entry which is preliminary data.</text>
</comment>
<feature type="compositionally biased region" description="Acidic residues" evidence="1">
    <location>
        <begin position="90"/>
        <end position="102"/>
    </location>
</feature>
<accession>A0ABD3MJR1</accession>
<dbReference type="EMBL" id="JALLBG020000171">
    <property type="protein sequence ID" value="KAL3760770.1"/>
    <property type="molecule type" value="Genomic_DNA"/>
</dbReference>